<dbReference type="SMART" id="SM00112">
    <property type="entry name" value="CA"/>
    <property type="match status" value="1"/>
</dbReference>
<keyword evidence="4 8" id="KW-0106">Calcium</keyword>
<accession>A0A8C5CXK9</accession>
<dbReference type="PRINTS" id="PR00205">
    <property type="entry name" value="CADHERIN"/>
</dbReference>
<dbReference type="InterPro" id="IPR050971">
    <property type="entry name" value="Cadherin-domain_protein"/>
</dbReference>
<dbReference type="SUPFAM" id="SSF49313">
    <property type="entry name" value="Cadherin-like"/>
    <property type="match status" value="2"/>
</dbReference>
<dbReference type="InterPro" id="IPR020894">
    <property type="entry name" value="Cadherin_CS"/>
</dbReference>
<evidence type="ECO:0000256" key="6">
    <source>
        <dbReference type="ARBA" id="ARBA00022989"/>
    </source>
</evidence>
<reference evidence="10" key="2">
    <citation type="submission" date="2025-09" db="UniProtKB">
        <authorList>
            <consortium name="Ensembl"/>
        </authorList>
    </citation>
    <scope>IDENTIFICATION</scope>
</reference>
<dbReference type="GeneTree" id="ENSGT00940000167495"/>
<dbReference type="Gene3D" id="2.60.40.60">
    <property type="entry name" value="Cadherins"/>
    <property type="match status" value="2"/>
</dbReference>
<evidence type="ECO:0000313" key="11">
    <source>
        <dbReference type="Proteomes" id="UP000694546"/>
    </source>
</evidence>
<evidence type="ECO:0000256" key="2">
    <source>
        <dbReference type="ARBA" id="ARBA00022692"/>
    </source>
</evidence>
<proteinExistence type="predicted"/>
<dbReference type="Proteomes" id="UP000694546">
    <property type="component" value="Chromosome 10"/>
</dbReference>
<dbReference type="Pfam" id="PF00028">
    <property type="entry name" value="Cadherin"/>
    <property type="match status" value="1"/>
</dbReference>
<keyword evidence="5" id="KW-0130">Cell adhesion</keyword>
<keyword evidence="2" id="KW-0812">Transmembrane</keyword>
<dbReference type="GO" id="GO:0009653">
    <property type="term" value="P:anatomical structure morphogenesis"/>
    <property type="evidence" value="ECO:0007669"/>
    <property type="project" value="UniProtKB-ARBA"/>
</dbReference>
<dbReference type="GO" id="GO:0005911">
    <property type="term" value="C:cell-cell junction"/>
    <property type="evidence" value="ECO:0007669"/>
    <property type="project" value="TreeGrafter"/>
</dbReference>
<dbReference type="GO" id="GO:0007156">
    <property type="term" value="P:homophilic cell adhesion via plasma membrane adhesion molecules"/>
    <property type="evidence" value="ECO:0007669"/>
    <property type="project" value="InterPro"/>
</dbReference>
<keyword evidence="11" id="KW-1185">Reference proteome</keyword>
<evidence type="ECO:0000256" key="7">
    <source>
        <dbReference type="ARBA" id="ARBA00023136"/>
    </source>
</evidence>
<evidence type="ECO:0000256" key="4">
    <source>
        <dbReference type="ARBA" id="ARBA00022837"/>
    </source>
</evidence>
<organism evidence="10 11">
    <name type="scientific">Gadus morhua</name>
    <name type="common">Atlantic cod</name>
    <dbReference type="NCBI Taxonomy" id="8049"/>
    <lineage>
        <taxon>Eukaryota</taxon>
        <taxon>Metazoa</taxon>
        <taxon>Chordata</taxon>
        <taxon>Craniata</taxon>
        <taxon>Vertebrata</taxon>
        <taxon>Euteleostomi</taxon>
        <taxon>Actinopterygii</taxon>
        <taxon>Neopterygii</taxon>
        <taxon>Teleostei</taxon>
        <taxon>Neoteleostei</taxon>
        <taxon>Acanthomorphata</taxon>
        <taxon>Zeiogadaria</taxon>
        <taxon>Gadariae</taxon>
        <taxon>Gadiformes</taxon>
        <taxon>Gadoidei</taxon>
        <taxon>Gadidae</taxon>
        <taxon>Gadus</taxon>
    </lineage>
</organism>
<sequence length="211" mass="22831">NSQSPGRQRRGAGVACVGSGLEIRVLVLDVNDNIPQFLRPHYHLEVEENKLPTGSLLTVRATDADSGPNGRVTYRLGKYTAAIFRMGSQTGQLSVTVPLDREQQDVHTISVLARDNGSPPLESLTTVSIRVHDQNDNAPAFVTPHFIFFIPENLPPLAHVGRIGVTDADEGENGGVEVRVVNTTAPFVMDNARGISTLKQTVSFSSMSTMQ</sequence>
<dbReference type="GO" id="GO:0005886">
    <property type="term" value="C:plasma membrane"/>
    <property type="evidence" value="ECO:0007669"/>
    <property type="project" value="InterPro"/>
</dbReference>
<dbReference type="InterPro" id="IPR015919">
    <property type="entry name" value="Cadherin-like_sf"/>
</dbReference>
<dbReference type="InterPro" id="IPR002126">
    <property type="entry name" value="Cadherin-like_dom"/>
</dbReference>
<dbReference type="PANTHER" id="PTHR24025:SF23">
    <property type="entry name" value="NEURAL-CADHERIN"/>
    <property type="match status" value="1"/>
</dbReference>
<evidence type="ECO:0000313" key="10">
    <source>
        <dbReference type="Ensembl" id="ENSGMOP00000067121.1"/>
    </source>
</evidence>
<evidence type="ECO:0000256" key="1">
    <source>
        <dbReference type="ARBA" id="ARBA00004370"/>
    </source>
</evidence>
<dbReference type="AlphaFoldDB" id="A0A8C5CXK9"/>
<keyword evidence="6" id="KW-1133">Transmembrane helix</keyword>
<evidence type="ECO:0000256" key="8">
    <source>
        <dbReference type="PROSITE-ProRule" id="PRU00043"/>
    </source>
</evidence>
<dbReference type="OMA" id="NDCKANL"/>
<dbReference type="GO" id="GO:0005509">
    <property type="term" value="F:calcium ion binding"/>
    <property type="evidence" value="ECO:0007669"/>
    <property type="project" value="UniProtKB-UniRule"/>
</dbReference>
<dbReference type="CDD" id="cd11304">
    <property type="entry name" value="Cadherin_repeat"/>
    <property type="match status" value="2"/>
</dbReference>
<name>A0A8C5CXK9_GADMO</name>
<keyword evidence="3" id="KW-0677">Repeat</keyword>
<evidence type="ECO:0000256" key="5">
    <source>
        <dbReference type="ARBA" id="ARBA00022889"/>
    </source>
</evidence>
<comment type="subcellular location">
    <subcellularLocation>
        <location evidence="1">Membrane</location>
    </subcellularLocation>
</comment>
<feature type="domain" description="Cadherin" evidence="9">
    <location>
        <begin position="38"/>
        <end position="141"/>
    </location>
</feature>
<keyword evidence="7" id="KW-0472">Membrane</keyword>
<protein>
    <recommendedName>
        <fullName evidence="9">Cadherin domain-containing protein</fullName>
    </recommendedName>
</protein>
<evidence type="ECO:0000259" key="9">
    <source>
        <dbReference type="PROSITE" id="PS50268"/>
    </source>
</evidence>
<evidence type="ECO:0000256" key="3">
    <source>
        <dbReference type="ARBA" id="ARBA00022737"/>
    </source>
</evidence>
<dbReference type="PANTHER" id="PTHR24025">
    <property type="entry name" value="DESMOGLEIN FAMILY MEMBER"/>
    <property type="match status" value="1"/>
</dbReference>
<reference evidence="10" key="1">
    <citation type="submission" date="2025-08" db="UniProtKB">
        <authorList>
            <consortium name="Ensembl"/>
        </authorList>
    </citation>
    <scope>IDENTIFICATION</scope>
</reference>
<dbReference type="Ensembl" id="ENSGMOT00000048078.1">
    <property type="protein sequence ID" value="ENSGMOP00000067121.1"/>
    <property type="gene ID" value="ENSGMOG00000026701.1"/>
</dbReference>
<dbReference type="PROSITE" id="PS50268">
    <property type="entry name" value="CADHERIN_2"/>
    <property type="match status" value="1"/>
</dbReference>
<dbReference type="PROSITE" id="PS00232">
    <property type="entry name" value="CADHERIN_1"/>
    <property type="match status" value="1"/>
</dbReference>